<dbReference type="InterPro" id="IPR009072">
    <property type="entry name" value="Histone-fold"/>
</dbReference>
<reference evidence="9" key="1">
    <citation type="submission" date="2012-06" db="EMBL/GenBank/DDBJ databases">
        <title>The genome sequence of Coniosporium apollinis CBS 100218.</title>
        <authorList>
            <consortium name="The Broad Institute Genome Sequencing Platform"/>
            <person name="Cuomo C."/>
            <person name="Gorbushina A."/>
            <person name="Noack S."/>
            <person name="Walker B."/>
            <person name="Young S.K."/>
            <person name="Zeng Q."/>
            <person name="Gargeya S."/>
            <person name="Fitzgerald M."/>
            <person name="Haas B."/>
            <person name="Abouelleil A."/>
            <person name="Alvarado L."/>
            <person name="Arachchi H.M."/>
            <person name="Berlin A.M."/>
            <person name="Chapman S.B."/>
            <person name="Goldberg J."/>
            <person name="Griggs A."/>
            <person name="Gujja S."/>
            <person name="Hansen M."/>
            <person name="Howarth C."/>
            <person name="Imamovic A."/>
            <person name="Larimer J."/>
            <person name="McCowan C."/>
            <person name="Montmayeur A."/>
            <person name="Murphy C."/>
            <person name="Neiman D."/>
            <person name="Pearson M."/>
            <person name="Priest M."/>
            <person name="Roberts A."/>
            <person name="Saif S."/>
            <person name="Shea T."/>
            <person name="Sisk P."/>
            <person name="Sykes S."/>
            <person name="Wortman J."/>
            <person name="Nusbaum C."/>
            <person name="Birren B."/>
        </authorList>
    </citation>
    <scope>NUCLEOTIDE SEQUENCE [LARGE SCALE GENOMIC DNA]</scope>
    <source>
        <strain evidence="9">CBS 100218</strain>
    </source>
</reference>
<evidence type="ECO:0000313" key="9">
    <source>
        <dbReference type="Proteomes" id="UP000016924"/>
    </source>
</evidence>
<comment type="similarity">
    <text evidence="2">Belongs to the TAF11 family.</text>
</comment>
<evidence type="ECO:0000256" key="6">
    <source>
        <dbReference type="SAM" id="MobiDB-lite"/>
    </source>
</evidence>
<dbReference type="AlphaFoldDB" id="R7Z561"/>
<feature type="compositionally biased region" description="Polar residues" evidence="6">
    <location>
        <begin position="254"/>
        <end position="265"/>
    </location>
</feature>
<evidence type="ECO:0000256" key="2">
    <source>
        <dbReference type="ARBA" id="ARBA00009788"/>
    </source>
</evidence>
<keyword evidence="4" id="KW-0804">Transcription</keyword>
<evidence type="ECO:0000256" key="5">
    <source>
        <dbReference type="ARBA" id="ARBA00023242"/>
    </source>
</evidence>
<name>R7Z561_CONA1</name>
<dbReference type="GO" id="GO:0046982">
    <property type="term" value="F:protein heterodimerization activity"/>
    <property type="evidence" value="ECO:0007669"/>
    <property type="project" value="InterPro"/>
</dbReference>
<dbReference type="CDD" id="cd08048">
    <property type="entry name" value="HFD_TAF11"/>
    <property type="match status" value="1"/>
</dbReference>
<comment type="subcellular location">
    <subcellularLocation>
        <location evidence="1">Nucleus</location>
    </subcellularLocation>
</comment>
<protein>
    <recommendedName>
        <fullName evidence="7">TAFII28-like protein domain-containing protein</fullName>
    </recommendedName>
</protein>
<dbReference type="OMA" id="RRIVNQT"/>
<dbReference type="eggNOG" id="KOG3219">
    <property type="taxonomic scope" value="Eukaryota"/>
</dbReference>
<feature type="compositionally biased region" description="Polar residues" evidence="6">
    <location>
        <begin position="43"/>
        <end position="53"/>
    </location>
</feature>
<evidence type="ECO:0000259" key="7">
    <source>
        <dbReference type="Pfam" id="PF04719"/>
    </source>
</evidence>
<feature type="compositionally biased region" description="Low complexity" evidence="6">
    <location>
        <begin position="266"/>
        <end position="277"/>
    </location>
</feature>
<feature type="compositionally biased region" description="Low complexity" evidence="6">
    <location>
        <begin position="76"/>
        <end position="94"/>
    </location>
</feature>
<evidence type="ECO:0000256" key="1">
    <source>
        <dbReference type="ARBA" id="ARBA00004123"/>
    </source>
</evidence>
<feature type="region of interest" description="Disordered" evidence="6">
    <location>
        <begin position="1"/>
        <end position="146"/>
    </location>
</feature>
<sequence>MASSPPYLANSPTLPTLSLPKKRPSFSGPGGPPPHAKRRKPSTGPSHLRQTSFPPAETTLPDSGERSPSVDSSIIAPSLGLPGSSAAGGLSLPGQGRKRKARGARDGESLVGGRLGDERSTPGTVVSRGKGRAVVEEEEEEEETEEVGAVMEGGRVDEASVKQEREHLSMLVEALTPDQATRYDIWRRVKLKKETVRKITNQTLSQSVPPSVITTINGYTKLFIGELIDRARRVQEEWTVAAALGAAAEKERQNNNASANGTQPTAFGSGASDAGSSQYSPRTLPRSFEPPMHEDTPPPTQSDRPLADMAKERDKGPLTPDMLREALRRYKKDQEGGGTGFIGLSLEGRERAAVRTGGKRIFR</sequence>
<dbReference type="GO" id="GO:0016251">
    <property type="term" value="F:RNA polymerase II general transcription initiation factor activity"/>
    <property type="evidence" value="ECO:0007669"/>
    <property type="project" value="TreeGrafter"/>
</dbReference>
<dbReference type="OrthoDB" id="28335at2759"/>
<dbReference type="STRING" id="1168221.R7Z561"/>
<evidence type="ECO:0000256" key="4">
    <source>
        <dbReference type="ARBA" id="ARBA00023163"/>
    </source>
</evidence>
<proteinExistence type="inferred from homology"/>
<evidence type="ECO:0000313" key="8">
    <source>
        <dbReference type="EMBL" id="EON69330.1"/>
    </source>
</evidence>
<dbReference type="EMBL" id="JH767611">
    <property type="protein sequence ID" value="EON69330.1"/>
    <property type="molecule type" value="Genomic_DNA"/>
</dbReference>
<dbReference type="SUPFAM" id="SSF47113">
    <property type="entry name" value="Histone-fold"/>
    <property type="match status" value="1"/>
</dbReference>
<dbReference type="InterPro" id="IPR045127">
    <property type="entry name" value="TAF11-like"/>
</dbReference>
<dbReference type="PANTHER" id="PTHR13218:SF8">
    <property type="entry name" value="TRANSCRIPTION INITIATION FACTOR TFIID SUBUNIT 11"/>
    <property type="match status" value="1"/>
</dbReference>
<keyword evidence="9" id="KW-1185">Reference proteome</keyword>
<accession>R7Z561</accession>
<dbReference type="InterPro" id="IPR006809">
    <property type="entry name" value="TAFII28_dom"/>
</dbReference>
<feature type="compositionally biased region" description="Acidic residues" evidence="6">
    <location>
        <begin position="136"/>
        <end position="146"/>
    </location>
</feature>
<organism evidence="8 9">
    <name type="scientific">Coniosporium apollinis (strain CBS 100218)</name>
    <name type="common">Rock-inhabiting black yeast</name>
    <dbReference type="NCBI Taxonomy" id="1168221"/>
    <lineage>
        <taxon>Eukaryota</taxon>
        <taxon>Fungi</taxon>
        <taxon>Dikarya</taxon>
        <taxon>Ascomycota</taxon>
        <taxon>Pezizomycotina</taxon>
        <taxon>Dothideomycetes</taxon>
        <taxon>Dothideomycetes incertae sedis</taxon>
        <taxon>Coniosporium</taxon>
    </lineage>
</organism>
<feature type="region of interest" description="Disordered" evidence="6">
    <location>
        <begin position="249"/>
        <end position="321"/>
    </location>
</feature>
<dbReference type="GO" id="GO:0051123">
    <property type="term" value="P:RNA polymerase II preinitiation complex assembly"/>
    <property type="evidence" value="ECO:0007669"/>
    <property type="project" value="InterPro"/>
</dbReference>
<dbReference type="GeneID" id="19905901"/>
<dbReference type="PANTHER" id="PTHR13218">
    <property type="entry name" value="TRANSCRIPTION INITIATION FACTOR TFIID SUBUNIT 11-RELATED"/>
    <property type="match status" value="1"/>
</dbReference>
<keyword evidence="5" id="KW-0539">Nucleus</keyword>
<evidence type="ECO:0000256" key="3">
    <source>
        <dbReference type="ARBA" id="ARBA00023015"/>
    </source>
</evidence>
<gene>
    <name evidence="8" type="ORF">W97_08590</name>
</gene>
<dbReference type="HOGENOM" id="CLU_035243_1_0_1"/>
<dbReference type="Pfam" id="PF04719">
    <property type="entry name" value="TAFII28"/>
    <property type="match status" value="1"/>
</dbReference>
<dbReference type="GO" id="GO:0005669">
    <property type="term" value="C:transcription factor TFIID complex"/>
    <property type="evidence" value="ECO:0007669"/>
    <property type="project" value="InterPro"/>
</dbReference>
<dbReference type="Gene3D" id="1.10.20.10">
    <property type="entry name" value="Histone, subunit A"/>
    <property type="match status" value="1"/>
</dbReference>
<dbReference type="Proteomes" id="UP000016924">
    <property type="component" value="Unassembled WGS sequence"/>
</dbReference>
<feature type="domain" description="TAFII28-like protein" evidence="7">
    <location>
        <begin position="170"/>
        <end position="242"/>
    </location>
</feature>
<keyword evidence="3" id="KW-0805">Transcription regulation</keyword>
<feature type="compositionally biased region" description="Basic and acidic residues" evidence="6">
    <location>
        <begin position="305"/>
        <end position="321"/>
    </location>
</feature>
<dbReference type="RefSeq" id="XP_007784647.1">
    <property type="nucleotide sequence ID" value="XM_007786457.1"/>
</dbReference>